<dbReference type="Pfam" id="PF03088">
    <property type="entry name" value="Str_synth"/>
    <property type="match status" value="1"/>
</dbReference>
<dbReference type="GO" id="GO:0016787">
    <property type="term" value="F:hydrolase activity"/>
    <property type="evidence" value="ECO:0007669"/>
    <property type="project" value="TreeGrafter"/>
</dbReference>
<dbReference type="Gene3D" id="2.120.10.30">
    <property type="entry name" value="TolB, C-terminal domain"/>
    <property type="match status" value="1"/>
</dbReference>
<proteinExistence type="inferred from homology"/>
<reference evidence="5 6" key="1">
    <citation type="submission" date="2019-05" db="EMBL/GenBank/DDBJ databases">
        <title>Draft Genome of Bradyrhizobium elkanii strain SEMIA 938, Used in Commercial Inoculants for Lupinus spp. in Brazil.</title>
        <authorList>
            <person name="Hungria M."/>
            <person name="Delamuta J.R.M."/>
            <person name="Ribeiro R.A."/>
            <person name="Nogueira M.A."/>
        </authorList>
    </citation>
    <scope>NUCLEOTIDE SEQUENCE [LARGE SCALE GENOMIC DNA]</scope>
    <source>
        <strain evidence="5 6">Semia 938</strain>
    </source>
</reference>
<dbReference type="PANTHER" id="PTHR10426">
    <property type="entry name" value="STRICTOSIDINE SYNTHASE-RELATED"/>
    <property type="match status" value="1"/>
</dbReference>
<organism evidence="5 6">
    <name type="scientific">Bradyrhizobium elkanii</name>
    <dbReference type="NCBI Taxonomy" id="29448"/>
    <lineage>
        <taxon>Bacteria</taxon>
        <taxon>Pseudomonadati</taxon>
        <taxon>Pseudomonadota</taxon>
        <taxon>Alphaproteobacteria</taxon>
        <taxon>Hyphomicrobiales</taxon>
        <taxon>Nitrobacteraceae</taxon>
        <taxon>Bradyrhizobium</taxon>
    </lineage>
</organism>
<sequence>MGFFDHLLRDIRSVIDRDGGQNAIPPLDGALSPNDRLDTATPIGEPLPGIDDVIAAGDGAVYVSAGRRVLKLGGNDLSTRTVVAEFEDDAGGLALHPDGRLLVCVAGRGLAAIDPAKPDPRWLEAAGGSALTGLLSVTAAPDGRIYAVEGSTGRRPGEWRHDLMEKRANGRLISCGAGLDNPQVLLRDLPYPYGVSVSADGNSLWLTESWAHRLSRFALGGQGLNGRALGPRETVAANMPGYPARLHPDGHGGLLLAIFARRTHLIEFVLKEDDFREEMMATMPPDYWVAPALAGGSDCLEPMQIGSVKALGIQKPWAPPRSYGLLVHLDAEGDATDSLHSRAGGRFHGITAACATPSGVVIAARGAGRLLRTTGELR</sequence>
<gene>
    <name evidence="5" type="ORF">FDV58_00685</name>
</gene>
<comment type="caution">
    <text evidence="5">The sequence shown here is derived from an EMBL/GenBank/DDBJ whole genome shotgun (WGS) entry which is preliminary data.</text>
</comment>
<keyword evidence="2" id="KW-0597">Phosphoprotein</keyword>
<feature type="domain" description="Strictosidine synthase conserved region" evidence="4">
    <location>
        <begin position="139"/>
        <end position="217"/>
    </location>
</feature>
<comment type="similarity">
    <text evidence="1">Belongs to the strictosidine synthase family.</text>
</comment>
<dbReference type="RefSeq" id="WP_137476326.1">
    <property type="nucleotide sequence ID" value="NZ_SZZP01000001.1"/>
</dbReference>
<dbReference type="SUPFAM" id="SSF63829">
    <property type="entry name" value="Calcium-dependent phosphotriesterase"/>
    <property type="match status" value="1"/>
</dbReference>
<dbReference type="Proteomes" id="UP000305095">
    <property type="component" value="Unassembled WGS sequence"/>
</dbReference>
<evidence type="ECO:0000256" key="3">
    <source>
        <dbReference type="ARBA" id="ARBA00023180"/>
    </source>
</evidence>
<evidence type="ECO:0000313" key="6">
    <source>
        <dbReference type="Proteomes" id="UP000305095"/>
    </source>
</evidence>
<dbReference type="InterPro" id="IPR018119">
    <property type="entry name" value="Strictosidine_synth_cons-reg"/>
</dbReference>
<evidence type="ECO:0000259" key="4">
    <source>
        <dbReference type="Pfam" id="PF03088"/>
    </source>
</evidence>
<name>A0A4U6S9D6_BRAEL</name>
<keyword evidence="3" id="KW-0325">Glycoprotein</keyword>
<dbReference type="AlphaFoldDB" id="A0A4U6S9D6"/>
<protein>
    <recommendedName>
        <fullName evidence="4">Strictosidine synthase conserved region domain-containing protein</fullName>
    </recommendedName>
</protein>
<dbReference type="InterPro" id="IPR011042">
    <property type="entry name" value="6-blade_b-propeller_TolB-like"/>
</dbReference>
<evidence type="ECO:0000256" key="2">
    <source>
        <dbReference type="ARBA" id="ARBA00022553"/>
    </source>
</evidence>
<dbReference type="PANTHER" id="PTHR10426:SF88">
    <property type="entry name" value="ADIPOCYTE PLASMA MEMBRANE-ASSOCIATED PROTEIN HEMOMUCIN-RELATED"/>
    <property type="match status" value="1"/>
</dbReference>
<accession>A0A4U6S9D6</accession>
<dbReference type="EMBL" id="SZZP01000001">
    <property type="protein sequence ID" value="TKV83753.1"/>
    <property type="molecule type" value="Genomic_DNA"/>
</dbReference>
<evidence type="ECO:0000313" key="5">
    <source>
        <dbReference type="EMBL" id="TKV83753.1"/>
    </source>
</evidence>
<evidence type="ECO:0000256" key="1">
    <source>
        <dbReference type="ARBA" id="ARBA00009191"/>
    </source>
</evidence>